<keyword evidence="2" id="KW-1185">Reference proteome</keyword>
<reference evidence="1 2" key="1">
    <citation type="submission" date="2024-01" db="EMBL/GenBank/DDBJ databases">
        <title>The genomes of 5 underutilized Papilionoideae crops provide insights into root nodulation and disease resistanc.</title>
        <authorList>
            <person name="Jiang F."/>
        </authorList>
    </citation>
    <scope>NUCLEOTIDE SEQUENCE [LARGE SCALE GENOMIC DNA]</scope>
    <source>
        <strain evidence="1">LVBAO_FW01</strain>
        <tissue evidence="1">Leaves</tissue>
    </source>
</reference>
<dbReference type="AlphaFoldDB" id="A0AAN9LRA7"/>
<dbReference type="Proteomes" id="UP001367508">
    <property type="component" value="Unassembled WGS sequence"/>
</dbReference>
<dbReference type="EMBL" id="JAYMYQ010000004">
    <property type="protein sequence ID" value="KAK7338788.1"/>
    <property type="molecule type" value="Genomic_DNA"/>
</dbReference>
<protein>
    <submittedName>
        <fullName evidence="1">Uncharacterized protein</fullName>
    </submittedName>
</protein>
<comment type="caution">
    <text evidence="1">The sequence shown here is derived from an EMBL/GenBank/DDBJ whole genome shotgun (WGS) entry which is preliminary data.</text>
</comment>
<name>A0AAN9LRA7_CANGL</name>
<evidence type="ECO:0000313" key="1">
    <source>
        <dbReference type="EMBL" id="KAK7338788.1"/>
    </source>
</evidence>
<gene>
    <name evidence="1" type="ORF">VNO77_19419</name>
</gene>
<proteinExistence type="predicted"/>
<sequence length="78" mass="8894">MTEDSSPYSTPMDEDAAGLLANKECKGELTWKQMKSGTVLSLMVVLQWKIDAHSFVPPSRFEEYCSCSVGRHRRLAWR</sequence>
<accession>A0AAN9LRA7</accession>
<evidence type="ECO:0000313" key="2">
    <source>
        <dbReference type="Proteomes" id="UP001367508"/>
    </source>
</evidence>
<organism evidence="1 2">
    <name type="scientific">Canavalia gladiata</name>
    <name type="common">Sword bean</name>
    <name type="synonym">Dolichos gladiatus</name>
    <dbReference type="NCBI Taxonomy" id="3824"/>
    <lineage>
        <taxon>Eukaryota</taxon>
        <taxon>Viridiplantae</taxon>
        <taxon>Streptophyta</taxon>
        <taxon>Embryophyta</taxon>
        <taxon>Tracheophyta</taxon>
        <taxon>Spermatophyta</taxon>
        <taxon>Magnoliopsida</taxon>
        <taxon>eudicotyledons</taxon>
        <taxon>Gunneridae</taxon>
        <taxon>Pentapetalae</taxon>
        <taxon>rosids</taxon>
        <taxon>fabids</taxon>
        <taxon>Fabales</taxon>
        <taxon>Fabaceae</taxon>
        <taxon>Papilionoideae</taxon>
        <taxon>50 kb inversion clade</taxon>
        <taxon>NPAAA clade</taxon>
        <taxon>indigoferoid/millettioid clade</taxon>
        <taxon>Phaseoleae</taxon>
        <taxon>Canavalia</taxon>
    </lineage>
</organism>